<dbReference type="Proteomes" id="UP000683575">
    <property type="component" value="Chromosome"/>
</dbReference>
<keyword evidence="1" id="KW-0472">Membrane</keyword>
<accession>A0A975Y1U4</accession>
<feature type="transmembrane region" description="Helical" evidence="1">
    <location>
        <begin position="120"/>
        <end position="138"/>
    </location>
</feature>
<sequence length="139" mass="14004">MPRDSILSVDIEVIALLAVALLALAAAFQLGLAVGAPWGAAAYGGRVVSHGALPTGYRLGSGVAVLVLLAASWVVLASVAVVGRGPVTVDVLTAVLWGMAVLFALNTLGNARGRHPLERWGAGVVTALLAVCCVLLAVD</sequence>
<evidence type="ECO:0000313" key="2">
    <source>
        <dbReference type="EMBL" id="QWZ09877.1"/>
    </source>
</evidence>
<proteinExistence type="predicted"/>
<keyword evidence="1" id="KW-1133">Transmembrane helix</keyword>
<organism evidence="2 3">
    <name type="scientific">Nocardioides panacis</name>
    <dbReference type="NCBI Taxonomy" id="2849501"/>
    <lineage>
        <taxon>Bacteria</taxon>
        <taxon>Bacillati</taxon>
        <taxon>Actinomycetota</taxon>
        <taxon>Actinomycetes</taxon>
        <taxon>Propionibacteriales</taxon>
        <taxon>Nocardioidaceae</taxon>
        <taxon>Nocardioides</taxon>
    </lineage>
</organism>
<evidence type="ECO:0000313" key="3">
    <source>
        <dbReference type="Proteomes" id="UP000683575"/>
    </source>
</evidence>
<dbReference type="KEGG" id="nps:KRR39_09180"/>
<feature type="transmembrane region" description="Helical" evidence="1">
    <location>
        <begin position="58"/>
        <end position="82"/>
    </location>
</feature>
<keyword evidence="3" id="KW-1185">Reference proteome</keyword>
<name>A0A975Y1U4_9ACTN</name>
<dbReference type="RefSeq" id="WP_216941723.1">
    <property type="nucleotide sequence ID" value="NZ_CP077062.1"/>
</dbReference>
<reference evidence="2" key="1">
    <citation type="submission" date="2021-06" db="EMBL/GenBank/DDBJ databases">
        <title>Complete genome sequence of Nocardioides sp. G188.</title>
        <authorList>
            <person name="Im W.-T."/>
        </authorList>
    </citation>
    <scope>NUCLEOTIDE SEQUENCE</scope>
    <source>
        <strain evidence="2">G188</strain>
    </source>
</reference>
<feature type="transmembrane region" description="Helical" evidence="1">
    <location>
        <begin position="89"/>
        <end position="108"/>
    </location>
</feature>
<dbReference type="EMBL" id="CP077062">
    <property type="protein sequence ID" value="QWZ09877.1"/>
    <property type="molecule type" value="Genomic_DNA"/>
</dbReference>
<dbReference type="AlphaFoldDB" id="A0A975Y1U4"/>
<gene>
    <name evidence="2" type="ORF">KRR39_09180</name>
</gene>
<keyword evidence="1" id="KW-0812">Transmembrane</keyword>
<protein>
    <submittedName>
        <fullName evidence="2">Uncharacterized protein</fullName>
    </submittedName>
</protein>
<evidence type="ECO:0000256" key="1">
    <source>
        <dbReference type="SAM" id="Phobius"/>
    </source>
</evidence>